<dbReference type="Proteomes" id="UP001379949">
    <property type="component" value="Unassembled WGS sequence"/>
</dbReference>
<dbReference type="InterPro" id="IPR005797">
    <property type="entry name" value="Cyt_b/b6_N"/>
</dbReference>
<feature type="transmembrane region" description="Helical" evidence="15">
    <location>
        <begin position="379"/>
        <end position="398"/>
    </location>
</feature>
<evidence type="ECO:0000313" key="18">
    <source>
        <dbReference type="EMBL" id="MEL0613425.1"/>
    </source>
</evidence>
<keyword evidence="6 14" id="KW-0349">Heme</keyword>
<dbReference type="InterPro" id="IPR030689">
    <property type="entry name" value="Cytochrome_b"/>
</dbReference>
<dbReference type="SUPFAM" id="SSF81342">
    <property type="entry name" value="Transmembrane di-heme cytochromes"/>
    <property type="match status" value="1"/>
</dbReference>
<feature type="transmembrane region" description="Helical" evidence="15">
    <location>
        <begin position="248"/>
        <end position="273"/>
    </location>
</feature>
<sequence>MAVLRGVVDWLDERFPIKSLYKKHFTEYHVPKNLNLMYVFGVLALVLMANQLLTGIWLAMSYEPSPEKAFASIQYIMRDLPYGWLIRYLHTTGASALFIVLYFHVLRSLLYGSYQKPRELVWLFGMTLYFVIMIEGFLGYLLPWGQMSYWGAQVITSIFGSIPVVGTSLQEWVRGGYFVSGVTLKRFYALHVIAFPLLLLLLVFLHLSTLRHVGSNNPAGIDIKKHRDQNGVPLDTIPFAPYFVSKEVLAIGVFLFLFCIVVFFFPTMGGYFLEKANLEPANRLQTPEHIAALWYFTPFYAMLRAVTFSLFGLDAKFLGALVMVSAVVVPFALPWLDKSPVKSIRYKGRLSKLFLMLFCLSFVLLGVVGSLPVSALSTGIAQLCSLLYFAYFLLMPWYSRYETTLPVPERVQ</sequence>
<keyword evidence="10 14" id="KW-0249">Electron transport</keyword>
<dbReference type="Pfam" id="PF00033">
    <property type="entry name" value="Cytochrome_B"/>
    <property type="match status" value="1"/>
</dbReference>
<dbReference type="InterPro" id="IPR005798">
    <property type="entry name" value="Cyt_b/b6_C"/>
</dbReference>
<comment type="subcellular location">
    <subcellularLocation>
        <location evidence="2">Membrane</location>
        <topology evidence="2">Multi-pass membrane protein</topology>
    </subcellularLocation>
</comment>
<dbReference type="InterPro" id="IPR048259">
    <property type="entry name" value="Cytochrome_b_N_euk/bac"/>
</dbReference>
<feature type="transmembrane region" description="Helical" evidence="15">
    <location>
        <begin position="353"/>
        <end position="373"/>
    </location>
</feature>
<evidence type="ECO:0000256" key="1">
    <source>
        <dbReference type="ARBA" id="ARBA00002444"/>
    </source>
</evidence>
<comment type="caution">
    <text evidence="18">The sequence shown here is derived from an EMBL/GenBank/DDBJ whole genome shotgun (WGS) entry which is preliminary data.</text>
</comment>
<evidence type="ECO:0000256" key="9">
    <source>
        <dbReference type="ARBA" id="ARBA00022723"/>
    </source>
</evidence>
<dbReference type="InterPro" id="IPR027387">
    <property type="entry name" value="Cytb/b6-like_sf"/>
</dbReference>
<name>A0ABU9G6Q8_9GAMM</name>
<organism evidence="18 19">
    <name type="scientific">Marinomonas arenicola</name>
    <dbReference type="NCBI Taxonomy" id="569601"/>
    <lineage>
        <taxon>Bacteria</taxon>
        <taxon>Pseudomonadati</taxon>
        <taxon>Pseudomonadota</taxon>
        <taxon>Gammaproteobacteria</taxon>
        <taxon>Oceanospirillales</taxon>
        <taxon>Oceanospirillaceae</taxon>
        <taxon>Marinomonas</taxon>
    </lineage>
</organism>
<evidence type="ECO:0000256" key="4">
    <source>
        <dbReference type="ARBA" id="ARBA00013531"/>
    </source>
</evidence>
<evidence type="ECO:0000256" key="10">
    <source>
        <dbReference type="ARBA" id="ARBA00022982"/>
    </source>
</evidence>
<evidence type="ECO:0000256" key="7">
    <source>
        <dbReference type="ARBA" id="ARBA00022660"/>
    </source>
</evidence>
<feature type="transmembrane region" description="Helical" evidence="15">
    <location>
        <begin position="36"/>
        <end position="60"/>
    </location>
</feature>
<evidence type="ECO:0000256" key="12">
    <source>
        <dbReference type="ARBA" id="ARBA00023004"/>
    </source>
</evidence>
<evidence type="ECO:0000259" key="16">
    <source>
        <dbReference type="PROSITE" id="PS51002"/>
    </source>
</evidence>
<dbReference type="PANTHER" id="PTHR19271:SF16">
    <property type="entry name" value="CYTOCHROME B"/>
    <property type="match status" value="1"/>
</dbReference>
<evidence type="ECO:0000256" key="13">
    <source>
        <dbReference type="ARBA" id="ARBA00023136"/>
    </source>
</evidence>
<keyword evidence="9" id="KW-0479">Metal-binding</keyword>
<feature type="transmembrane region" description="Helical" evidence="15">
    <location>
        <begin position="148"/>
        <end position="166"/>
    </location>
</feature>
<dbReference type="PROSITE" id="PS51002">
    <property type="entry name" value="CYTB_NTER"/>
    <property type="match status" value="1"/>
</dbReference>
<proteinExistence type="inferred from homology"/>
<evidence type="ECO:0000256" key="5">
    <source>
        <dbReference type="ARBA" id="ARBA00022448"/>
    </source>
</evidence>
<dbReference type="Gene3D" id="1.20.810.10">
    <property type="entry name" value="Cytochrome Bc1 Complex, Chain C"/>
    <property type="match status" value="1"/>
</dbReference>
<evidence type="ECO:0000256" key="8">
    <source>
        <dbReference type="ARBA" id="ARBA00022692"/>
    </source>
</evidence>
<dbReference type="PANTHER" id="PTHR19271">
    <property type="entry name" value="CYTOCHROME B"/>
    <property type="match status" value="1"/>
</dbReference>
<feature type="domain" description="Cytochrome b/b6 N-terminal region profile" evidence="16">
    <location>
        <begin position="7"/>
        <end position="219"/>
    </location>
</feature>
<feature type="transmembrane region" description="Helical" evidence="15">
    <location>
        <begin position="293"/>
        <end position="311"/>
    </location>
</feature>
<keyword evidence="12" id="KW-0408">Iron</keyword>
<keyword evidence="19" id="KW-1185">Reference proteome</keyword>
<dbReference type="EMBL" id="JBAKAR010000006">
    <property type="protein sequence ID" value="MEL0613425.1"/>
    <property type="molecule type" value="Genomic_DNA"/>
</dbReference>
<dbReference type="InterPro" id="IPR036150">
    <property type="entry name" value="Cyt_b/b6_C_sf"/>
</dbReference>
<dbReference type="PIRSF" id="PIRSF038885">
    <property type="entry name" value="COB"/>
    <property type="match status" value="1"/>
</dbReference>
<comment type="subunit">
    <text evidence="3 14">The main subunits of complex b-c1 are: cytochrome b, cytochrome c1 and the Rieske protein.</text>
</comment>
<keyword evidence="11 15" id="KW-1133">Transmembrane helix</keyword>
<evidence type="ECO:0000256" key="3">
    <source>
        <dbReference type="ARBA" id="ARBA00011649"/>
    </source>
</evidence>
<accession>A0ABU9G6Q8</accession>
<gene>
    <name evidence="18" type="ORF">V6242_09715</name>
</gene>
<protein>
    <recommendedName>
        <fullName evidence="4 14">Cytochrome b</fullName>
    </recommendedName>
</protein>
<evidence type="ECO:0000259" key="17">
    <source>
        <dbReference type="PROSITE" id="PS51003"/>
    </source>
</evidence>
<feature type="transmembrane region" description="Helical" evidence="15">
    <location>
        <begin position="317"/>
        <end position="333"/>
    </location>
</feature>
<evidence type="ECO:0000256" key="6">
    <source>
        <dbReference type="ARBA" id="ARBA00022617"/>
    </source>
</evidence>
<keyword evidence="5 14" id="KW-0813">Transport</keyword>
<keyword evidence="7 14" id="KW-0679">Respiratory chain</keyword>
<keyword evidence="8 14" id="KW-0812">Transmembrane</keyword>
<keyword evidence="13 15" id="KW-0472">Membrane</keyword>
<dbReference type="RefSeq" id="WP_341567193.1">
    <property type="nucleotide sequence ID" value="NZ_JBAKAR010000006.1"/>
</dbReference>
<dbReference type="SUPFAM" id="SSF81648">
    <property type="entry name" value="a domain/subunit of cytochrome bc1 complex (Ubiquinol-cytochrome c reductase)"/>
    <property type="match status" value="1"/>
</dbReference>
<comment type="similarity">
    <text evidence="14">Belongs to the cytochrome b family.</text>
</comment>
<dbReference type="CDD" id="cd00284">
    <property type="entry name" value="Cytochrome_b_N"/>
    <property type="match status" value="1"/>
</dbReference>
<dbReference type="PROSITE" id="PS51003">
    <property type="entry name" value="CYTB_CTER"/>
    <property type="match status" value="1"/>
</dbReference>
<evidence type="ECO:0000256" key="11">
    <source>
        <dbReference type="ARBA" id="ARBA00022989"/>
    </source>
</evidence>
<feature type="domain" description="Cytochrome b/b6 C-terminal region profile" evidence="17">
    <location>
        <begin position="229"/>
        <end position="409"/>
    </location>
</feature>
<dbReference type="InterPro" id="IPR016174">
    <property type="entry name" value="Di-haem_cyt_TM"/>
</dbReference>
<feature type="transmembrane region" description="Helical" evidence="15">
    <location>
        <begin position="187"/>
        <end position="207"/>
    </location>
</feature>
<evidence type="ECO:0000256" key="14">
    <source>
        <dbReference type="RuleBase" id="RU003385"/>
    </source>
</evidence>
<comment type="cofactor">
    <cofactor evidence="14">
        <name>heme b</name>
        <dbReference type="ChEBI" id="CHEBI:60344"/>
    </cofactor>
    <text evidence="14">Binds 2 heme groups non-covalently.</text>
</comment>
<feature type="transmembrane region" description="Helical" evidence="15">
    <location>
        <begin position="88"/>
        <end position="109"/>
    </location>
</feature>
<evidence type="ECO:0000256" key="15">
    <source>
        <dbReference type="SAM" id="Phobius"/>
    </source>
</evidence>
<reference evidence="18 19" key="1">
    <citation type="submission" date="2024-02" db="EMBL/GenBank/DDBJ databases">
        <title>Bacteria isolated from the canopy kelp, Nereocystis luetkeana.</title>
        <authorList>
            <person name="Pfister C.A."/>
            <person name="Younker I.T."/>
            <person name="Light S.H."/>
        </authorList>
    </citation>
    <scope>NUCLEOTIDE SEQUENCE [LARGE SCALE GENOMIC DNA]</scope>
    <source>
        <strain evidence="18 19">TI.4.07</strain>
    </source>
</reference>
<feature type="transmembrane region" description="Helical" evidence="15">
    <location>
        <begin position="121"/>
        <end position="142"/>
    </location>
</feature>
<comment type="function">
    <text evidence="1 14">Component of the ubiquinol-cytochrome c reductase complex (complex III or cytochrome b-c1 complex), which is a respiratory chain that generates an electrochemical potential coupled to ATP synthesis.</text>
</comment>
<evidence type="ECO:0000313" key="19">
    <source>
        <dbReference type="Proteomes" id="UP001379949"/>
    </source>
</evidence>
<evidence type="ECO:0000256" key="2">
    <source>
        <dbReference type="ARBA" id="ARBA00004141"/>
    </source>
</evidence>
<dbReference type="Pfam" id="PF00032">
    <property type="entry name" value="Cytochrom_B_C"/>
    <property type="match status" value="1"/>
</dbReference>